<dbReference type="PANTHER" id="PTHR42997:SF1">
    <property type="entry name" value="AP-4-A PHOSPHORYLASE"/>
    <property type="match status" value="1"/>
</dbReference>
<gene>
    <name evidence="6" type="ORF">ESP70_000130</name>
</gene>
<organism evidence="6 7">
    <name type="scientific">Aeromicrobium ginsengisoli</name>
    <dbReference type="NCBI Taxonomy" id="363867"/>
    <lineage>
        <taxon>Bacteria</taxon>
        <taxon>Bacillati</taxon>
        <taxon>Actinomycetota</taxon>
        <taxon>Actinomycetes</taxon>
        <taxon>Propionibacteriales</taxon>
        <taxon>Nocardioidaceae</taxon>
        <taxon>Aeromicrobium</taxon>
    </lineage>
</organism>
<comment type="caution">
    <text evidence="6">The sequence shown here is derived from an EMBL/GenBank/DDBJ whole genome shotgun (WGS) entry which is preliminary data.</text>
</comment>
<evidence type="ECO:0000256" key="1">
    <source>
        <dbReference type="ARBA" id="ARBA00022741"/>
    </source>
</evidence>
<dbReference type="SUPFAM" id="SSF54197">
    <property type="entry name" value="HIT-like"/>
    <property type="match status" value="1"/>
</dbReference>
<reference evidence="6" key="1">
    <citation type="submission" date="2019-09" db="EMBL/GenBank/DDBJ databases">
        <authorList>
            <person name="Li J."/>
        </authorList>
    </citation>
    <scope>NUCLEOTIDE SEQUENCE [LARGE SCALE GENOMIC DNA]</scope>
    <source>
        <strain evidence="6">JCM 14732</strain>
    </source>
</reference>
<evidence type="ECO:0000256" key="2">
    <source>
        <dbReference type="PIRSR" id="PIRSR639383-1"/>
    </source>
</evidence>
<feature type="binding site" evidence="3">
    <location>
        <position position="72"/>
    </location>
    <ligand>
        <name>substrate</name>
    </ligand>
</feature>
<dbReference type="PANTHER" id="PTHR42997">
    <property type="entry name" value="HIT FAMILY HYDROLASE"/>
    <property type="match status" value="1"/>
</dbReference>
<keyword evidence="1" id="KW-0547">Nucleotide-binding</keyword>
<dbReference type="PROSITE" id="PS51084">
    <property type="entry name" value="HIT_2"/>
    <property type="match status" value="1"/>
</dbReference>
<dbReference type="OrthoDB" id="9784774at2"/>
<dbReference type="Proteomes" id="UP000380867">
    <property type="component" value="Unassembled WGS sequence"/>
</dbReference>
<dbReference type="AlphaFoldDB" id="A0A5M4FGM9"/>
<dbReference type="InterPro" id="IPR036265">
    <property type="entry name" value="HIT-like_sf"/>
</dbReference>
<dbReference type="RefSeq" id="WP_149687375.1">
    <property type="nucleotide sequence ID" value="NZ_SDPQ02000001.1"/>
</dbReference>
<feature type="binding site" evidence="3">
    <location>
        <position position="144"/>
    </location>
    <ligand>
        <name>substrate</name>
    </ligand>
</feature>
<protein>
    <submittedName>
        <fullName evidence="6">HIT domain-containing protein</fullName>
    </submittedName>
</protein>
<evidence type="ECO:0000259" key="5">
    <source>
        <dbReference type="PROSITE" id="PS51084"/>
    </source>
</evidence>
<dbReference type="Gene3D" id="3.30.428.10">
    <property type="entry name" value="HIT-like"/>
    <property type="match status" value="1"/>
</dbReference>
<feature type="active site" description="Tele-AMP-histidine intermediate" evidence="2">
    <location>
        <position position="142"/>
    </location>
</feature>
<dbReference type="GO" id="GO:0003824">
    <property type="term" value="F:catalytic activity"/>
    <property type="evidence" value="ECO:0007669"/>
    <property type="project" value="InterPro"/>
</dbReference>
<feature type="domain" description="HIT" evidence="5">
    <location>
        <begin position="46"/>
        <end position="155"/>
    </location>
</feature>
<name>A0A5M4FGM9_9ACTN</name>
<dbReference type="InterPro" id="IPR052908">
    <property type="entry name" value="AP-4-A_phosphorylase"/>
</dbReference>
<evidence type="ECO:0000313" key="7">
    <source>
        <dbReference type="Proteomes" id="UP000380867"/>
    </source>
</evidence>
<evidence type="ECO:0000313" key="6">
    <source>
        <dbReference type="EMBL" id="KAA1399221.1"/>
    </source>
</evidence>
<dbReference type="Pfam" id="PF01230">
    <property type="entry name" value="HIT"/>
    <property type="match status" value="1"/>
</dbReference>
<evidence type="ECO:0000256" key="3">
    <source>
        <dbReference type="PIRSR" id="PIRSR639383-2"/>
    </source>
</evidence>
<feature type="short sequence motif" description="Histidine triad motif" evidence="4">
    <location>
        <begin position="140"/>
        <end position="144"/>
    </location>
</feature>
<dbReference type="GO" id="GO:0000166">
    <property type="term" value="F:nucleotide binding"/>
    <property type="evidence" value="ECO:0007669"/>
    <property type="project" value="UniProtKB-KW"/>
</dbReference>
<dbReference type="CDD" id="cd01275">
    <property type="entry name" value="FHIT"/>
    <property type="match status" value="1"/>
</dbReference>
<dbReference type="InterPro" id="IPR039383">
    <property type="entry name" value="FHIT"/>
</dbReference>
<accession>A0A5M4FGM9</accession>
<evidence type="ECO:0000256" key="4">
    <source>
        <dbReference type="PROSITE-ProRule" id="PRU00464"/>
    </source>
</evidence>
<keyword evidence="7" id="KW-1185">Reference proteome</keyword>
<proteinExistence type="predicted"/>
<dbReference type="InterPro" id="IPR011146">
    <property type="entry name" value="HIT-like"/>
</dbReference>
<dbReference type="EMBL" id="SDPQ02000001">
    <property type="protein sequence ID" value="KAA1399221.1"/>
    <property type="molecule type" value="Genomic_DNA"/>
</dbReference>
<sequence length="183" mass="20259">MADHDERLGQDGVGEPDAFERLWTPHRIVYIKGEGKPATGDEADCPFCRIPQMDDVEGLIVHRGEHAYAVLNLYPYNAGHLLVCPYRHVADYTDLTDEETLEVAELTKTAMRTMREVTSPQGFNLGMNQGNIAGAGIAAHLHQHIVPRWGGDANFLPVIGQTKTMPQLLGDTRDMLAAAWPKE</sequence>